<dbReference type="GO" id="GO:0034474">
    <property type="term" value="P:U2 snRNA 3'-end processing"/>
    <property type="evidence" value="ECO:0007669"/>
    <property type="project" value="InterPro"/>
</dbReference>
<feature type="compositionally biased region" description="Low complexity" evidence="1">
    <location>
        <begin position="61"/>
        <end position="74"/>
    </location>
</feature>
<name>A0A8C2EC82_CYPCA</name>
<dbReference type="SUPFAM" id="SSF48371">
    <property type="entry name" value="ARM repeat"/>
    <property type="match status" value="1"/>
</dbReference>
<evidence type="ECO:0000259" key="2">
    <source>
        <dbReference type="Pfam" id="PF12432"/>
    </source>
</evidence>
<feature type="domain" description="Integrator complex subunit 1 R3" evidence="3">
    <location>
        <begin position="1781"/>
        <end position="1938"/>
    </location>
</feature>
<dbReference type="Pfam" id="PF22929">
    <property type="entry name" value="INTS1_INTS2-bd"/>
    <property type="match status" value="1"/>
</dbReference>
<reference evidence="6" key="1">
    <citation type="submission" date="2025-08" db="UniProtKB">
        <authorList>
            <consortium name="Ensembl"/>
        </authorList>
    </citation>
    <scope>IDENTIFICATION</scope>
</reference>
<feature type="region of interest" description="Disordered" evidence="1">
    <location>
        <begin position="1"/>
        <end position="87"/>
    </location>
</feature>
<dbReference type="InterPro" id="IPR016024">
    <property type="entry name" value="ARM-type_fold"/>
</dbReference>
<feature type="region of interest" description="Disordered" evidence="1">
    <location>
        <begin position="262"/>
        <end position="293"/>
    </location>
</feature>
<dbReference type="PANTHER" id="PTHR21224">
    <property type="entry name" value="INTEGRATOR COMPLEX SUBUNIT 1"/>
    <property type="match status" value="1"/>
</dbReference>
<evidence type="ECO:0000313" key="7">
    <source>
        <dbReference type="Proteomes" id="UP000694701"/>
    </source>
</evidence>
<dbReference type="Pfam" id="PF22927">
    <property type="entry name" value="INT1_R3"/>
    <property type="match status" value="1"/>
</dbReference>
<dbReference type="PANTHER" id="PTHR21224:SF1">
    <property type="entry name" value="INTEGRATOR COMPLEX SUBUNIT 1"/>
    <property type="match status" value="1"/>
</dbReference>
<dbReference type="InterPro" id="IPR022145">
    <property type="entry name" value="INTS1_RPB2-bd"/>
</dbReference>
<evidence type="ECO:0000259" key="5">
    <source>
        <dbReference type="Pfam" id="PF22929"/>
    </source>
</evidence>
<dbReference type="Ensembl" id="ENSCCRT00020039671.1">
    <property type="protein sequence ID" value="ENSCCRP00020036338.1"/>
    <property type="gene ID" value="ENSCCRG00020015961.1"/>
</dbReference>
<feature type="domain" description="Integrator complex subunit 1 RPB2-binding" evidence="2">
    <location>
        <begin position="321"/>
        <end position="476"/>
    </location>
</feature>
<evidence type="ECO:0000313" key="6">
    <source>
        <dbReference type="Ensembl" id="ENSCCRP00020036338.1"/>
    </source>
</evidence>
<dbReference type="GO" id="GO:0032039">
    <property type="term" value="C:integrator complex"/>
    <property type="evidence" value="ECO:0007669"/>
    <property type="project" value="InterPro"/>
</dbReference>
<dbReference type="InterPro" id="IPR053965">
    <property type="entry name" value="INTS1_R4"/>
</dbReference>
<dbReference type="Pfam" id="PF12432">
    <property type="entry name" value="INTS1_RP2B-bd"/>
    <property type="match status" value="1"/>
</dbReference>
<accession>A0A8C2EC82</accession>
<organism evidence="6 7">
    <name type="scientific">Cyprinus carpio</name>
    <name type="common">Common carp</name>
    <dbReference type="NCBI Taxonomy" id="7962"/>
    <lineage>
        <taxon>Eukaryota</taxon>
        <taxon>Metazoa</taxon>
        <taxon>Chordata</taxon>
        <taxon>Craniata</taxon>
        <taxon>Vertebrata</taxon>
        <taxon>Euteleostomi</taxon>
        <taxon>Actinopterygii</taxon>
        <taxon>Neopterygii</taxon>
        <taxon>Teleostei</taxon>
        <taxon>Ostariophysi</taxon>
        <taxon>Cypriniformes</taxon>
        <taxon>Cyprinidae</taxon>
        <taxon>Cyprininae</taxon>
        <taxon>Cyprinus</taxon>
    </lineage>
</organism>
<evidence type="ECO:0000259" key="3">
    <source>
        <dbReference type="Pfam" id="PF22927"/>
    </source>
</evidence>
<dbReference type="InterPro" id="IPR053964">
    <property type="entry name" value="INT1_R3"/>
</dbReference>
<dbReference type="InterPro" id="IPR038902">
    <property type="entry name" value="INTS1"/>
</dbReference>
<protein>
    <submittedName>
        <fullName evidence="6">Integrator complex subunit 1</fullName>
    </submittedName>
</protein>
<feature type="compositionally biased region" description="Acidic residues" evidence="1">
    <location>
        <begin position="929"/>
        <end position="938"/>
    </location>
</feature>
<dbReference type="InterPro" id="IPR053966">
    <property type="entry name" value="INTS1_INTS2-bd"/>
</dbReference>
<feature type="domain" description="Integrator complex subunit 1 INTS2-binding" evidence="5">
    <location>
        <begin position="1084"/>
        <end position="1277"/>
    </location>
</feature>
<feature type="domain" description="Integrator complex subunit 1 R4" evidence="4">
    <location>
        <begin position="1990"/>
        <end position="2091"/>
    </location>
</feature>
<dbReference type="Proteomes" id="UP000694701">
    <property type="component" value="Unplaced"/>
</dbReference>
<evidence type="ECO:0000256" key="1">
    <source>
        <dbReference type="SAM" id="MobiDB-lite"/>
    </source>
</evidence>
<feature type="region of interest" description="Disordered" evidence="1">
    <location>
        <begin position="928"/>
        <end position="951"/>
    </location>
</feature>
<dbReference type="Pfam" id="PF22928">
    <property type="entry name" value="INTS1_R4"/>
    <property type="match status" value="1"/>
</dbReference>
<proteinExistence type="predicted"/>
<sequence>MNRPKPTSIRRPSNTKASGHPPPGDFIALGAKSQSSEPKANPALLKPASTGLPPDRKREASSSLPSSSTLSGLSKRPKHSSTPPSALSRLAEVAAVDKRSISPSIKEPSVVPIEVSPAVLLDEIEAAEAEGNDDRIEGVLCGAVKQLKMNRAKPDMTLYLSLMFLAKIKPNVFATEGVIEALCSLLRRDASINFKAKGNNLVSVLACNLLMAAYEEDENWPEIFVKVYIEDSLGERIWVDSSHCKTFVDNIQTAFTTKMPPKSMLLQTETGKSGGDLSAGNSPHPSTPDEDEGQTELLIAEEKLSPEDDGQVMPRYDELAESVEEYVLDVLRDQLNRRQPMDNVSRNLLRLLTATCGYKEVRLMAVQRLEMWLQNPKLTRPAQDLLMSLCMNCNTHGSDDMEVISNLIKIRLKPKVLLNHYMLCVRSLLTAHRDNLGTMVKFVIFNELSNARNPNNMQVLHTVLQHSPEQAPKFLALVFQDLLTNKDDYLRASRALLREIIKQTKHEINFQSFCLGLMQERKEATYVDMEFKERFVIQVTDLLTVSMMLGITAQVKEAGIAWDKGEKKNLEVLRSFQNQIAAIQRDAVWWLHSVVPTISKVGPKDYVHCLHKVLFTEQPETYYKWDNWPPESDRNFFLRLCSEVPLLEDTLMRILVIGLSRDLPLGPADAMELADHLVKRAAGVQSDDLEVLRVERIQLIDAVLNLCTYHHPENIQLPAGYQPPNLAISTLYWKAWLLLLVVAAFNPQKIGEARYDAILAIYNNISLECHYIAVTDGFSNYSYPPCTVADEETKTEMINRELQISQKERQEILAFESHLAAASTKQTITENNSLLLSQLTSLDPKGPPRRPPPLVLDQVKSLNQSLRLGHLLCRSRNPDFLLNIIQRQASSQSMPWLADLVQSSEGSLDVLPVQCLCEFLLHDAADDASSVDDEDEGESKEQRVKKRQRQQKQRQLLERLQDLLLGPKADEQTTCEVLDYFLRRLSSSQVASRVLAMKGLSLVLTEGALKDGEERDQLMEEDSRDAELLPGYQWLLQDLPKLPLFDSVRGLTSSALQQAIHLETDPQTISAYLIYLSQHAPVEEQSSDAVLSALISIFSTYIRRMRKTKEGEDLYSWSESQDQVFLRWTTGETATMHILVVHAMVILLTLGPPKGESEFYTLLDIWFPDKKPLPTAFLVDTSEEALLLPDWLKLRMIRSEVSRLVDAALQDLEPQQLLLFVQSFGIPVSSMSKLLQYLDQAVSHDPQTLEQNIMDKNYMAHLVEVQHERGATGGHTFHSLLSASIPPRREMSRAKVTVETPHGSVKMRAVSQVPVIGPEDDLAGILLQLFPLKVDPRWPPPPVRPLSLALQQTLAQEVLRARQGHIQQGDPTGRLLRAFAALLNPTHAGALVMAMHHSHTISCPLLRQLHLYQRLVSQDVGFSSLFFNAVVQMSTWSENSAVETGPLHSLLKSLAAHRAGHVFRTGFLHLAEALAYRRDSEVAVRGIFASLRAGEKCNAEPELIRKVLQGLMEVKSPYLEELLSLLMTIGTETGTPGHTAGPVAMVISLLLQETEERGKPGSCSGLLKFCFKTNVAKMEEILLEPAKSGVSVAPSYRPYLLALLTHQSNWSTLHHCISSLLNKHRNQRLDPTSALDFLWACSHIPRIWQGRDQKTPQKRTEQFVLKLSSEELISLVDLILSESELSYRDSTTSKSALDQVSCSLLQSRLPLLHSCLHSDLDNVRKVSEYLISCVKKWGDSKRCQTLLLQIYLHFPEVIQHIHLPEATLSGEGAADGSTCKLDVLVHRLITLLADTGDSKSAENRASDASLACRKLAVSHPVLLLRHLPMITALLHGRIHLNLQEIRQQNHLTFFSDVLFVLELLQPLVFHSDHQRALQDCLLSFIKVLQNFKRSSRMPIINKFVQFIQKYITHDAASAVPFLQKHSDVLQGLSTENPDLVQLKSLLAGLTLPSLSLALCISAEDSSSGSLPLVNISASMPLTAADMTKCLKKISKGEAIEDVFEGLTEVDEKSKRNPEIIQYFVNDLQRLMSSPEEVCRNMAFSLALRCIQNIPSMAAEFLPTFMYCLGSGDFDVVQTALRNLPEYVLLCQEHADILLHKAFLVGIYGQIDTSSMIAESMKVLRMEATT</sequence>
<evidence type="ECO:0000259" key="4">
    <source>
        <dbReference type="Pfam" id="PF22928"/>
    </source>
</evidence>